<sequence length="92" mass="10644">MVYTVIRIFWSFDMTPSPNYFNAHLREVDESYGRHFLHAGYYFVMLLAAAICALIHAILPFLFEKTSSQIILKLYTKMTARKLFDAQSSSQG</sequence>
<dbReference type="KEGG" id="ptp:RCA23_c01730"/>
<evidence type="ECO:0008006" key="4">
    <source>
        <dbReference type="Google" id="ProtNLM"/>
    </source>
</evidence>
<gene>
    <name evidence="2" type="ORF">RCA23_c01730</name>
</gene>
<evidence type="ECO:0000256" key="1">
    <source>
        <dbReference type="SAM" id="Phobius"/>
    </source>
</evidence>
<organism evidence="2 3">
    <name type="scientific">Planktomarina temperata RCA23</name>
    <dbReference type="NCBI Taxonomy" id="666509"/>
    <lineage>
        <taxon>Bacteria</taxon>
        <taxon>Pseudomonadati</taxon>
        <taxon>Pseudomonadota</taxon>
        <taxon>Alphaproteobacteria</taxon>
        <taxon>Rhodobacterales</taxon>
        <taxon>Paracoccaceae</taxon>
        <taxon>Planktomarina</taxon>
    </lineage>
</organism>
<keyword evidence="1" id="KW-0472">Membrane</keyword>
<dbReference type="Pfam" id="PF19883">
    <property type="entry name" value="DUF6356"/>
    <property type="match status" value="1"/>
</dbReference>
<dbReference type="EMBL" id="CP003984">
    <property type="protein sequence ID" value="AII85740.1"/>
    <property type="molecule type" value="Genomic_DNA"/>
</dbReference>
<keyword evidence="1" id="KW-1133">Transmembrane helix</keyword>
<reference evidence="2 3" key="1">
    <citation type="journal article" date="2014" name="ISME J.">
        <title>Adaptation of an abundant Roseobacter RCA organism to pelagic systems revealed by genomic and transcriptomic analyses.</title>
        <authorList>
            <person name="Voget S."/>
            <person name="Wemheuer B."/>
            <person name="Brinkhoff T."/>
            <person name="Vollmers J."/>
            <person name="Dietrich S."/>
            <person name="Giebel H.A."/>
            <person name="Beardsley C."/>
            <person name="Sardemann C."/>
            <person name="Bakenhus I."/>
            <person name="Billerbeck S."/>
            <person name="Daniel R."/>
            <person name="Simon M."/>
        </authorList>
    </citation>
    <scope>NUCLEOTIDE SEQUENCE [LARGE SCALE GENOMIC DNA]</scope>
    <source>
        <strain evidence="2 3">RCA23</strain>
    </source>
</reference>
<dbReference type="InterPro" id="IPR045936">
    <property type="entry name" value="DUF6356"/>
</dbReference>
<dbReference type="Proteomes" id="UP000028680">
    <property type="component" value="Chromosome"/>
</dbReference>
<feature type="transmembrane region" description="Helical" evidence="1">
    <location>
        <begin position="41"/>
        <end position="63"/>
    </location>
</feature>
<dbReference type="AlphaFoldDB" id="A0AAN0RGF7"/>
<evidence type="ECO:0000313" key="2">
    <source>
        <dbReference type="EMBL" id="AII85740.1"/>
    </source>
</evidence>
<name>A0AAN0RGF7_9RHOB</name>
<keyword evidence="3" id="KW-1185">Reference proteome</keyword>
<protein>
    <recommendedName>
        <fullName evidence="4">Capsule biosynthesis protein</fullName>
    </recommendedName>
</protein>
<accession>A0AAN0RGF7</accession>
<proteinExistence type="predicted"/>
<keyword evidence="1" id="KW-0812">Transmembrane</keyword>
<evidence type="ECO:0000313" key="3">
    <source>
        <dbReference type="Proteomes" id="UP000028680"/>
    </source>
</evidence>